<feature type="region of interest" description="Disordered" evidence="1">
    <location>
        <begin position="68"/>
        <end position="115"/>
    </location>
</feature>
<dbReference type="Proteomes" id="UP001341297">
    <property type="component" value="Unassembled WGS sequence"/>
</dbReference>
<evidence type="ECO:0000313" key="5">
    <source>
        <dbReference type="Proteomes" id="UP001341297"/>
    </source>
</evidence>
<dbReference type="Proteomes" id="UP000036168">
    <property type="component" value="Unassembled WGS sequence"/>
</dbReference>
<dbReference type="EMBL" id="JARRTL010000024">
    <property type="protein sequence ID" value="MEC0486823.1"/>
    <property type="molecule type" value="Genomic_DNA"/>
</dbReference>
<dbReference type="PATRIC" id="fig|1664069.3.peg.157"/>
<name>A0A0J6EV42_9BACI</name>
<sequence>MFRRKTGIHPAVLVLGSAALTLAFSPELRKRVTGMFAGRMGGQRQNSSAKNMMMNPADFIKQAFTQGNQMQSNQGSTQNQYSTASSQGASGQMANSHTNAAHHHGQAQSHTNHMH</sequence>
<dbReference type="AlphaFoldDB" id="A0A0J6EV42"/>
<accession>A0A0J6ET13</accession>
<accession>A0A0J6EV42</accession>
<reference evidence="2 4" key="1">
    <citation type="journal article" date="2015" name="Int. J. Syst. Evol. Microbiol.">
        <title>Bacillus glycinifermentans sp. nov., isolated from fermented soybean paste.</title>
        <authorList>
            <person name="Kim S.J."/>
            <person name="Dunlap C.A."/>
            <person name="Kwon S.W."/>
            <person name="Rooney A.P."/>
        </authorList>
    </citation>
    <scope>NUCLEOTIDE SEQUENCE [LARGE SCALE GENOMIC DNA]</scope>
    <source>
        <strain evidence="2 4">GO-13</strain>
    </source>
</reference>
<evidence type="ECO:0000313" key="3">
    <source>
        <dbReference type="EMBL" id="MEC0486823.1"/>
    </source>
</evidence>
<gene>
    <name evidence="2" type="ORF">AB447_204300</name>
    <name evidence="3" type="ORF">P8828_18760</name>
</gene>
<evidence type="ECO:0000313" key="2">
    <source>
        <dbReference type="EMBL" id="KRT92140.1"/>
    </source>
</evidence>
<keyword evidence="5" id="KW-1185">Reference proteome</keyword>
<protein>
    <submittedName>
        <fullName evidence="2">Uncharacterized protein</fullName>
    </submittedName>
</protein>
<feature type="compositionally biased region" description="Polar residues" evidence="1">
    <location>
        <begin position="106"/>
        <end position="115"/>
    </location>
</feature>
<reference evidence="3 5" key="3">
    <citation type="submission" date="2023-03" db="EMBL/GenBank/DDBJ databases">
        <title>Agriculturally important microbes genome sequencing.</title>
        <authorList>
            <person name="Dunlap C."/>
        </authorList>
    </citation>
    <scope>NUCLEOTIDE SEQUENCE [LARGE SCALE GENOMIC DNA]</scope>
    <source>
        <strain evidence="3 5">CBP-3203</strain>
    </source>
</reference>
<dbReference type="STRING" id="1664069.BGLY_0997"/>
<comment type="caution">
    <text evidence="2">The sequence shown here is derived from an EMBL/GenBank/DDBJ whole genome shotgun (WGS) entry which is preliminary data.</text>
</comment>
<reference evidence="2" key="2">
    <citation type="submission" date="2015-10" db="EMBL/GenBank/DDBJ databases">
        <authorList>
            <person name="Gilbert D.G."/>
        </authorList>
    </citation>
    <scope>NUCLEOTIDE SEQUENCE</scope>
    <source>
        <strain evidence="2">GO-13</strain>
    </source>
</reference>
<evidence type="ECO:0000256" key="1">
    <source>
        <dbReference type="SAM" id="MobiDB-lite"/>
    </source>
</evidence>
<feature type="compositionally biased region" description="Polar residues" evidence="1">
    <location>
        <begin position="68"/>
        <end position="99"/>
    </location>
</feature>
<dbReference type="EMBL" id="LECW02000034">
    <property type="protein sequence ID" value="KRT92140.1"/>
    <property type="molecule type" value="Genomic_DNA"/>
</dbReference>
<organism evidence="2 4">
    <name type="scientific">Bacillus glycinifermentans</name>
    <dbReference type="NCBI Taxonomy" id="1664069"/>
    <lineage>
        <taxon>Bacteria</taxon>
        <taxon>Bacillati</taxon>
        <taxon>Bacillota</taxon>
        <taxon>Bacilli</taxon>
        <taxon>Bacillales</taxon>
        <taxon>Bacillaceae</taxon>
        <taxon>Bacillus</taxon>
    </lineage>
</organism>
<proteinExistence type="predicted"/>
<dbReference type="RefSeq" id="WP_048353487.1">
    <property type="nucleotide sequence ID" value="NZ_CP095476.1"/>
</dbReference>
<evidence type="ECO:0000313" key="4">
    <source>
        <dbReference type="Proteomes" id="UP000036168"/>
    </source>
</evidence>